<evidence type="ECO:0000313" key="2">
    <source>
        <dbReference type="EMBL" id="KAF2017597.1"/>
    </source>
</evidence>
<organism evidence="2 3">
    <name type="scientific">Aaosphaeria arxii CBS 175.79</name>
    <dbReference type="NCBI Taxonomy" id="1450172"/>
    <lineage>
        <taxon>Eukaryota</taxon>
        <taxon>Fungi</taxon>
        <taxon>Dikarya</taxon>
        <taxon>Ascomycota</taxon>
        <taxon>Pezizomycotina</taxon>
        <taxon>Dothideomycetes</taxon>
        <taxon>Pleosporomycetidae</taxon>
        <taxon>Pleosporales</taxon>
        <taxon>Pleosporales incertae sedis</taxon>
        <taxon>Aaosphaeria</taxon>
    </lineage>
</organism>
<evidence type="ECO:0000313" key="3">
    <source>
        <dbReference type="Proteomes" id="UP000799778"/>
    </source>
</evidence>
<feature type="region of interest" description="Disordered" evidence="1">
    <location>
        <begin position="240"/>
        <end position="284"/>
    </location>
</feature>
<feature type="compositionally biased region" description="Acidic residues" evidence="1">
    <location>
        <begin position="249"/>
        <end position="266"/>
    </location>
</feature>
<keyword evidence="3" id="KW-1185">Reference proteome</keyword>
<protein>
    <submittedName>
        <fullName evidence="2">Uncharacterized protein</fullName>
    </submittedName>
</protein>
<gene>
    <name evidence="2" type="ORF">BU24DRAFT_420638</name>
</gene>
<evidence type="ECO:0000256" key="1">
    <source>
        <dbReference type="SAM" id="MobiDB-lite"/>
    </source>
</evidence>
<sequence>MSNEPQFYFLKPPGLPISQRDNLLGRIVKNYANPTADYTPNGIPKNNVAFPAPPLSSGLRDATSVLSSSSQATAKALMTSLASLTKEKERDGSISFESETLEVVRLQQHGDTFDLLKATPEVRDKLAKYVRIGGRAYFVVGLLIWKDARFSAGAGSSERTLATAKVPVDAAVMAATGGVPVPIGSVELDVEGSRSTKSSLDATAAGEQIIGVEYRLIKREFFGIGSTAKVSDSQVRYEGGKYYGKGANDDDDDDDDNDDDDDEGPEDTLKGVTLTEEAVVGNAS</sequence>
<dbReference type="GeneID" id="54284920"/>
<reference evidence="2" key="1">
    <citation type="journal article" date="2020" name="Stud. Mycol.">
        <title>101 Dothideomycetes genomes: a test case for predicting lifestyles and emergence of pathogens.</title>
        <authorList>
            <person name="Haridas S."/>
            <person name="Albert R."/>
            <person name="Binder M."/>
            <person name="Bloem J."/>
            <person name="Labutti K."/>
            <person name="Salamov A."/>
            <person name="Andreopoulos B."/>
            <person name="Baker S."/>
            <person name="Barry K."/>
            <person name="Bills G."/>
            <person name="Bluhm B."/>
            <person name="Cannon C."/>
            <person name="Castanera R."/>
            <person name="Culley D."/>
            <person name="Daum C."/>
            <person name="Ezra D."/>
            <person name="Gonzalez J."/>
            <person name="Henrissat B."/>
            <person name="Kuo A."/>
            <person name="Liang C."/>
            <person name="Lipzen A."/>
            <person name="Lutzoni F."/>
            <person name="Magnuson J."/>
            <person name="Mondo S."/>
            <person name="Nolan M."/>
            <person name="Ohm R."/>
            <person name="Pangilinan J."/>
            <person name="Park H.-J."/>
            <person name="Ramirez L."/>
            <person name="Alfaro M."/>
            <person name="Sun H."/>
            <person name="Tritt A."/>
            <person name="Yoshinaga Y."/>
            <person name="Zwiers L.-H."/>
            <person name="Turgeon B."/>
            <person name="Goodwin S."/>
            <person name="Spatafora J."/>
            <person name="Crous P."/>
            <person name="Grigoriev I."/>
        </authorList>
    </citation>
    <scope>NUCLEOTIDE SEQUENCE</scope>
    <source>
        <strain evidence="2">CBS 175.79</strain>
    </source>
</reference>
<dbReference type="RefSeq" id="XP_033385936.1">
    <property type="nucleotide sequence ID" value="XM_033527523.1"/>
</dbReference>
<name>A0A6A5XXP7_9PLEO</name>
<dbReference type="OrthoDB" id="5428623at2759"/>
<dbReference type="AlphaFoldDB" id="A0A6A5XXP7"/>
<dbReference type="Proteomes" id="UP000799778">
    <property type="component" value="Unassembled WGS sequence"/>
</dbReference>
<dbReference type="EMBL" id="ML978068">
    <property type="protein sequence ID" value="KAF2017597.1"/>
    <property type="molecule type" value="Genomic_DNA"/>
</dbReference>
<accession>A0A6A5XXP7</accession>
<proteinExistence type="predicted"/>